<sequence>MLRVTRAVRVAVQENPPVQEPAPVSASTKMNVMGRHRLVEARPNLRGVRSTTEERAATRNGRNHEIFKTELIFSLKPNKPSGSQAYLPLLLARCTPTPDHSISRFEYRDCLI</sequence>
<accession>A0AAQ3WIY6</accession>
<reference evidence="1 2" key="1">
    <citation type="submission" date="2024-02" db="EMBL/GenBank/DDBJ databases">
        <title>High-quality chromosome-scale genome assembly of Pensacola bahiagrass (Paspalum notatum Flugge var. saurae).</title>
        <authorList>
            <person name="Vega J.M."/>
            <person name="Podio M."/>
            <person name="Orjuela J."/>
            <person name="Siena L.A."/>
            <person name="Pessino S.C."/>
            <person name="Combes M.C."/>
            <person name="Mariac C."/>
            <person name="Albertini E."/>
            <person name="Pupilli F."/>
            <person name="Ortiz J.P.A."/>
            <person name="Leblanc O."/>
        </authorList>
    </citation>
    <scope>NUCLEOTIDE SEQUENCE [LARGE SCALE GENOMIC DNA]</scope>
    <source>
        <strain evidence="1">R1</strain>
        <tissue evidence="1">Leaf</tissue>
    </source>
</reference>
<protein>
    <submittedName>
        <fullName evidence="1">Uncharacterized protein</fullName>
    </submittedName>
</protein>
<name>A0AAQ3WIY6_PASNO</name>
<dbReference type="Proteomes" id="UP001341281">
    <property type="component" value="Chromosome 03"/>
</dbReference>
<evidence type="ECO:0000313" key="2">
    <source>
        <dbReference type="Proteomes" id="UP001341281"/>
    </source>
</evidence>
<proteinExistence type="predicted"/>
<evidence type="ECO:0000313" key="1">
    <source>
        <dbReference type="EMBL" id="WVZ63118.1"/>
    </source>
</evidence>
<gene>
    <name evidence="1" type="ORF">U9M48_012779</name>
</gene>
<keyword evidence="2" id="KW-1185">Reference proteome</keyword>
<dbReference type="AlphaFoldDB" id="A0AAQ3WIY6"/>
<organism evidence="1 2">
    <name type="scientific">Paspalum notatum var. saurae</name>
    <dbReference type="NCBI Taxonomy" id="547442"/>
    <lineage>
        <taxon>Eukaryota</taxon>
        <taxon>Viridiplantae</taxon>
        <taxon>Streptophyta</taxon>
        <taxon>Embryophyta</taxon>
        <taxon>Tracheophyta</taxon>
        <taxon>Spermatophyta</taxon>
        <taxon>Magnoliopsida</taxon>
        <taxon>Liliopsida</taxon>
        <taxon>Poales</taxon>
        <taxon>Poaceae</taxon>
        <taxon>PACMAD clade</taxon>
        <taxon>Panicoideae</taxon>
        <taxon>Andropogonodae</taxon>
        <taxon>Paspaleae</taxon>
        <taxon>Paspalinae</taxon>
        <taxon>Paspalum</taxon>
    </lineage>
</organism>
<dbReference type="EMBL" id="CP144747">
    <property type="protein sequence ID" value="WVZ63118.1"/>
    <property type="molecule type" value="Genomic_DNA"/>
</dbReference>